<dbReference type="Proteomes" id="UP000295500">
    <property type="component" value="Unassembled WGS sequence"/>
</dbReference>
<proteinExistence type="predicted"/>
<dbReference type="RefSeq" id="WP_133528831.1">
    <property type="nucleotide sequence ID" value="NZ_SNXO01000027.1"/>
</dbReference>
<comment type="caution">
    <text evidence="1">The sequence shown here is derived from an EMBL/GenBank/DDBJ whole genome shotgun (WGS) entry which is preliminary data.</text>
</comment>
<sequence>MKENIKNSFPDWWETIDNERYYLVLTNDLDSWLSCLYLSKKFNLNIGGFYDFNSLWVNDKANGKEPIYVDCDLTNGKAFGNHVQGIANKQSINLNIGINQNNYTDKYAGSTLMMLFSLYGESFNYFNDEQIKLLLCVDSWFKQFFNFRKQWDNWVELMDLEFINEIVTQDSIEYYYNTIIDYGLNKNIEINSNGKLMCGIDFEKISHSKGLFIKNPNGLVFDKKIKDFNTLNANIDIAIPDYINIFSSAMVYRNRVSFSYF</sequence>
<dbReference type="OrthoDB" id="2603165at2"/>
<dbReference type="EMBL" id="SNXO01000027">
    <property type="protein sequence ID" value="TDP52293.1"/>
    <property type="molecule type" value="Genomic_DNA"/>
</dbReference>
<accession>A0A4R6PYC9</accession>
<protein>
    <submittedName>
        <fullName evidence="1">Uncharacterized protein</fullName>
    </submittedName>
</protein>
<evidence type="ECO:0000313" key="1">
    <source>
        <dbReference type="EMBL" id="TDP52293.1"/>
    </source>
</evidence>
<gene>
    <name evidence="1" type="ORF">EV211_1279</name>
</gene>
<dbReference type="AlphaFoldDB" id="A0A4R6PYC9"/>
<keyword evidence="2" id="KW-1185">Reference proteome</keyword>
<organism evidence="1 2">
    <name type="scientific">Aminicella lysinilytica</name>
    <dbReference type="NCBI Taxonomy" id="433323"/>
    <lineage>
        <taxon>Bacteria</taxon>
        <taxon>Bacillati</taxon>
        <taxon>Bacillota</taxon>
        <taxon>Clostridia</taxon>
        <taxon>Peptostreptococcales</taxon>
        <taxon>Anaerovoracaceae</taxon>
        <taxon>Aminicella</taxon>
    </lineage>
</organism>
<evidence type="ECO:0000313" key="2">
    <source>
        <dbReference type="Proteomes" id="UP000295500"/>
    </source>
</evidence>
<reference evidence="1 2" key="1">
    <citation type="submission" date="2019-03" db="EMBL/GenBank/DDBJ databases">
        <title>Genomic Encyclopedia of Type Strains, Phase IV (KMG-IV): sequencing the most valuable type-strain genomes for metagenomic binning, comparative biology and taxonomic classification.</title>
        <authorList>
            <person name="Goeker M."/>
        </authorList>
    </citation>
    <scope>NUCLEOTIDE SEQUENCE [LARGE SCALE GENOMIC DNA]</scope>
    <source>
        <strain evidence="1 2">DSM 28287</strain>
    </source>
</reference>
<name>A0A4R6PYC9_9FIRM</name>